<evidence type="ECO:0000256" key="1">
    <source>
        <dbReference type="ARBA" id="ARBA00010641"/>
    </source>
</evidence>
<dbReference type="InterPro" id="IPR013325">
    <property type="entry name" value="RNA_pol_sigma_r2"/>
</dbReference>
<evidence type="ECO:0000313" key="10">
    <source>
        <dbReference type="EMBL" id="MQM25865.1"/>
    </source>
</evidence>
<dbReference type="NCBIfam" id="TIGR02937">
    <property type="entry name" value="sigma70-ECF"/>
    <property type="match status" value="1"/>
</dbReference>
<dbReference type="Gene3D" id="3.10.450.50">
    <property type="match status" value="1"/>
</dbReference>
<keyword evidence="3 7" id="KW-0805">Transcription regulation</keyword>
<dbReference type="NCBIfam" id="NF006089">
    <property type="entry name" value="PRK08241.1"/>
    <property type="match status" value="1"/>
</dbReference>
<reference evidence="10 11" key="1">
    <citation type="submission" date="2019-10" db="EMBL/GenBank/DDBJ databases">
        <title>Glycomyces albidus sp. nov., a novel actinomycete isolated from rhizosphere soil of wheat (Triticum aestivum L.).</title>
        <authorList>
            <person name="Qian L."/>
        </authorList>
    </citation>
    <scope>NUCLEOTIDE SEQUENCE [LARGE SCALE GENOMIC DNA]</scope>
    <source>
        <strain evidence="10 11">NEAU-7082</strain>
    </source>
</reference>
<evidence type="ECO:0000256" key="4">
    <source>
        <dbReference type="ARBA" id="ARBA00023082"/>
    </source>
</evidence>
<dbReference type="InterPro" id="IPR014305">
    <property type="entry name" value="RNA_pol_sigma-G_actinobac"/>
</dbReference>
<dbReference type="InterPro" id="IPR014284">
    <property type="entry name" value="RNA_pol_sigma-70_dom"/>
</dbReference>
<sequence>MQAPVTAGEFADRAEPFRGELLAHCYRMTGSLQDAEDLVQETYLRAWRAYDRFEHRSSLRTWLYRIATNACLNALRHSGRRALPSGLGPSGTGPSAALENAGPGTLWIEPMPHAMLASEHDDPAAVAIGREGIRLALVASLQYLSPRQRAVLILRDVLAWPAAEVAEALETNVGAVKSLLQRARRRLDEVKPQMGDVLEPSHPEARRLLRQYMDAFENADAAAFERVLRQDAVLEVTGTGVWFEGKRACVSYLVEHVATAPGVWRTIATESNGQPAIAPYLHVGDGIYRGVGIGVLTATGTGIARVTVFADAVLLGRSGLPASLPA</sequence>
<comment type="subunit">
    <text evidence="2">Interacts transiently with the RNA polymerase catalytic core formed by RpoA, RpoB, RpoC and RpoZ (2 alpha, 1 beta, 1 beta' and 1 omega subunit) to form the RNA polymerase holoenzyme that can initiate transcription.</text>
</comment>
<dbReference type="InterPro" id="IPR032710">
    <property type="entry name" value="NTF2-like_dom_sf"/>
</dbReference>
<dbReference type="GO" id="GO:0006950">
    <property type="term" value="P:response to stress"/>
    <property type="evidence" value="ECO:0007669"/>
    <property type="project" value="UniProtKB-ARBA"/>
</dbReference>
<keyword evidence="5 7" id="KW-0238">DNA-binding</keyword>
<dbReference type="Pfam" id="PF08281">
    <property type="entry name" value="Sigma70_r4_2"/>
    <property type="match status" value="1"/>
</dbReference>
<dbReference type="CDD" id="cd06171">
    <property type="entry name" value="Sigma70_r4"/>
    <property type="match status" value="1"/>
</dbReference>
<dbReference type="GO" id="GO:0016987">
    <property type="term" value="F:sigma factor activity"/>
    <property type="evidence" value="ECO:0007669"/>
    <property type="project" value="UniProtKB-KW"/>
</dbReference>
<dbReference type="InterPro" id="IPR007627">
    <property type="entry name" value="RNA_pol_sigma70_r2"/>
</dbReference>
<keyword evidence="11" id="KW-1185">Reference proteome</keyword>
<dbReference type="Pfam" id="PF04542">
    <property type="entry name" value="Sigma70_r2"/>
    <property type="match status" value="1"/>
</dbReference>
<dbReference type="InterPro" id="IPR013249">
    <property type="entry name" value="RNA_pol_sigma70_r4_t2"/>
</dbReference>
<protein>
    <recommendedName>
        <fullName evidence="7">RNA polymerase sigma factor</fullName>
    </recommendedName>
</protein>
<dbReference type="AlphaFoldDB" id="A0A6L5G881"/>
<dbReference type="EMBL" id="WIAO01000009">
    <property type="protein sequence ID" value="MQM25865.1"/>
    <property type="molecule type" value="Genomic_DNA"/>
</dbReference>
<feature type="domain" description="RNA polymerase sigma-70 region 2" evidence="8">
    <location>
        <begin position="17"/>
        <end position="80"/>
    </location>
</feature>
<feature type="domain" description="RNA polymerase sigma factor 70 region 4 type 2" evidence="9">
    <location>
        <begin position="135"/>
        <end position="187"/>
    </location>
</feature>
<comment type="similarity">
    <text evidence="1 7">Belongs to the sigma-70 factor family. ECF subfamily.</text>
</comment>
<dbReference type="PANTHER" id="PTHR43133:SF65">
    <property type="entry name" value="ECF RNA POLYMERASE SIGMA FACTOR SIGG"/>
    <property type="match status" value="1"/>
</dbReference>
<accession>A0A6L5G881</accession>
<dbReference type="PANTHER" id="PTHR43133">
    <property type="entry name" value="RNA POLYMERASE ECF-TYPE SIGMA FACTO"/>
    <property type="match status" value="1"/>
</dbReference>
<evidence type="ECO:0000259" key="8">
    <source>
        <dbReference type="Pfam" id="PF04542"/>
    </source>
</evidence>
<dbReference type="InterPro" id="IPR000838">
    <property type="entry name" value="RNA_pol_sigma70_ECF_CS"/>
</dbReference>
<keyword evidence="6 7" id="KW-0804">Transcription</keyword>
<name>A0A6L5G881_9ACTN</name>
<gene>
    <name evidence="10" type="ORF">GFD30_09835</name>
</gene>
<dbReference type="InterPro" id="IPR036388">
    <property type="entry name" value="WH-like_DNA-bd_sf"/>
</dbReference>
<evidence type="ECO:0000256" key="7">
    <source>
        <dbReference type="RuleBase" id="RU000716"/>
    </source>
</evidence>
<evidence type="ECO:0000256" key="3">
    <source>
        <dbReference type="ARBA" id="ARBA00023015"/>
    </source>
</evidence>
<organism evidence="10 11">
    <name type="scientific">Glycomyces albidus</name>
    <dbReference type="NCBI Taxonomy" id="2656774"/>
    <lineage>
        <taxon>Bacteria</taxon>
        <taxon>Bacillati</taxon>
        <taxon>Actinomycetota</taxon>
        <taxon>Actinomycetes</taxon>
        <taxon>Glycomycetales</taxon>
        <taxon>Glycomycetaceae</taxon>
        <taxon>Glycomyces</taxon>
    </lineage>
</organism>
<evidence type="ECO:0000313" key="11">
    <source>
        <dbReference type="Proteomes" id="UP000477750"/>
    </source>
</evidence>
<evidence type="ECO:0000259" key="9">
    <source>
        <dbReference type="Pfam" id="PF08281"/>
    </source>
</evidence>
<proteinExistence type="inferred from homology"/>
<evidence type="ECO:0000256" key="6">
    <source>
        <dbReference type="ARBA" id="ARBA00023163"/>
    </source>
</evidence>
<evidence type="ECO:0000256" key="5">
    <source>
        <dbReference type="ARBA" id="ARBA00023125"/>
    </source>
</evidence>
<comment type="caution">
    <text evidence="10">The sequence shown here is derived from an EMBL/GenBank/DDBJ whole genome shotgun (WGS) entry which is preliminary data.</text>
</comment>
<dbReference type="SUPFAM" id="SSF88946">
    <property type="entry name" value="Sigma2 domain of RNA polymerase sigma factors"/>
    <property type="match status" value="1"/>
</dbReference>
<dbReference type="PROSITE" id="PS01063">
    <property type="entry name" value="SIGMA70_ECF"/>
    <property type="match status" value="1"/>
</dbReference>
<dbReference type="Gene3D" id="1.10.10.10">
    <property type="entry name" value="Winged helix-like DNA-binding domain superfamily/Winged helix DNA-binding domain"/>
    <property type="match status" value="1"/>
</dbReference>
<dbReference type="InterPro" id="IPR039425">
    <property type="entry name" value="RNA_pol_sigma-70-like"/>
</dbReference>
<dbReference type="Proteomes" id="UP000477750">
    <property type="component" value="Unassembled WGS sequence"/>
</dbReference>
<dbReference type="InterPro" id="IPR013324">
    <property type="entry name" value="RNA_pol_sigma_r3/r4-like"/>
</dbReference>
<dbReference type="SUPFAM" id="SSF88659">
    <property type="entry name" value="Sigma3 and sigma4 domains of RNA polymerase sigma factors"/>
    <property type="match status" value="1"/>
</dbReference>
<dbReference type="SUPFAM" id="SSF54427">
    <property type="entry name" value="NTF2-like"/>
    <property type="match status" value="1"/>
</dbReference>
<keyword evidence="4 7" id="KW-0731">Sigma factor</keyword>
<dbReference type="GO" id="GO:0006352">
    <property type="term" value="P:DNA-templated transcription initiation"/>
    <property type="evidence" value="ECO:0007669"/>
    <property type="project" value="InterPro"/>
</dbReference>
<dbReference type="Gene3D" id="1.10.1740.10">
    <property type="match status" value="1"/>
</dbReference>
<dbReference type="GO" id="GO:0003677">
    <property type="term" value="F:DNA binding"/>
    <property type="evidence" value="ECO:0007669"/>
    <property type="project" value="UniProtKB-KW"/>
</dbReference>
<evidence type="ECO:0000256" key="2">
    <source>
        <dbReference type="ARBA" id="ARBA00011344"/>
    </source>
</evidence>
<dbReference type="NCBIfam" id="TIGR02960">
    <property type="entry name" value="SigX5"/>
    <property type="match status" value="1"/>
</dbReference>